<evidence type="ECO:0000313" key="2">
    <source>
        <dbReference type="EMBL" id="GMS91119.1"/>
    </source>
</evidence>
<gene>
    <name evidence="2" type="ORF">PENTCL1PPCAC_13295</name>
</gene>
<comment type="caution">
    <text evidence="2">The sequence shown here is derived from an EMBL/GenBank/DDBJ whole genome shotgun (WGS) entry which is preliminary data.</text>
</comment>
<evidence type="ECO:0000256" key="1">
    <source>
        <dbReference type="SAM" id="MobiDB-lite"/>
    </source>
</evidence>
<feature type="non-terminal residue" evidence="2">
    <location>
        <position position="1"/>
    </location>
</feature>
<reference evidence="2" key="1">
    <citation type="submission" date="2023-10" db="EMBL/GenBank/DDBJ databases">
        <title>Genome assembly of Pristionchus species.</title>
        <authorList>
            <person name="Yoshida K."/>
            <person name="Sommer R.J."/>
        </authorList>
    </citation>
    <scope>NUCLEOTIDE SEQUENCE</scope>
    <source>
        <strain evidence="2">RS0144</strain>
    </source>
</reference>
<proteinExistence type="predicted"/>
<organism evidence="2 3">
    <name type="scientific">Pristionchus entomophagus</name>
    <dbReference type="NCBI Taxonomy" id="358040"/>
    <lineage>
        <taxon>Eukaryota</taxon>
        <taxon>Metazoa</taxon>
        <taxon>Ecdysozoa</taxon>
        <taxon>Nematoda</taxon>
        <taxon>Chromadorea</taxon>
        <taxon>Rhabditida</taxon>
        <taxon>Rhabditina</taxon>
        <taxon>Diplogasteromorpha</taxon>
        <taxon>Diplogasteroidea</taxon>
        <taxon>Neodiplogasteridae</taxon>
        <taxon>Pristionchus</taxon>
    </lineage>
</organism>
<dbReference type="Proteomes" id="UP001432027">
    <property type="component" value="Unassembled WGS sequence"/>
</dbReference>
<sequence>QSTTGSEFPGGQLVNMMNELLRAVVDTNFVSLINLRSITEVYVSNNRVAPQMIERCEDLPLLFFARSFIVVMEEALRQLQQSLQEVRYLRNTVTENRLSLQTTVSSPHTLPEESWSSETPREDELIRREEFPCHEKEEDEK</sequence>
<feature type="compositionally biased region" description="Polar residues" evidence="1">
    <location>
        <begin position="100"/>
        <end position="118"/>
    </location>
</feature>
<accession>A0AAV5TE50</accession>
<dbReference type="EMBL" id="BTSX01000003">
    <property type="protein sequence ID" value="GMS91119.1"/>
    <property type="molecule type" value="Genomic_DNA"/>
</dbReference>
<dbReference type="AlphaFoldDB" id="A0AAV5TE50"/>
<protein>
    <submittedName>
        <fullName evidence="2">Uncharacterized protein</fullName>
    </submittedName>
</protein>
<feature type="compositionally biased region" description="Basic and acidic residues" evidence="1">
    <location>
        <begin position="119"/>
        <end position="141"/>
    </location>
</feature>
<feature type="region of interest" description="Disordered" evidence="1">
    <location>
        <begin position="100"/>
        <end position="141"/>
    </location>
</feature>
<feature type="non-terminal residue" evidence="2">
    <location>
        <position position="141"/>
    </location>
</feature>
<evidence type="ECO:0000313" key="3">
    <source>
        <dbReference type="Proteomes" id="UP001432027"/>
    </source>
</evidence>
<name>A0AAV5TE50_9BILA</name>
<keyword evidence="3" id="KW-1185">Reference proteome</keyword>